<accession>A0ABU0NG30</accession>
<dbReference type="InterPro" id="IPR013216">
    <property type="entry name" value="Methyltransf_11"/>
</dbReference>
<name>A0ABU0NG30_STRRH</name>
<dbReference type="PANTHER" id="PTHR43591">
    <property type="entry name" value="METHYLTRANSFERASE"/>
    <property type="match status" value="1"/>
</dbReference>
<dbReference type="PANTHER" id="PTHR43591:SF24">
    <property type="entry name" value="2-METHOXY-6-POLYPRENYL-1,4-BENZOQUINOL METHYLASE, MITOCHONDRIAL"/>
    <property type="match status" value="1"/>
</dbReference>
<keyword evidence="3" id="KW-1185">Reference proteome</keyword>
<protein>
    <submittedName>
        <fullName evidence="2">SAM-dependent methyltransferase</fullName>
    </submittedName>
</protein>
<sequence length="213" mass="22335">MSLTLPLVLPSPDGKPLPPDDTARAFRSFARDLAAGRRQWTAAEAHFLGGLFDQLAAGWDTTQATGRDEPLRDALTRGGPLPYGPCLEVGSGTGQFSALLASAFPAVISLDLSEQMLRQAAGRSPARVHADASSLPLPDASIAAVAAIDMLLFPAETARVLAPDGVLLWINQLGQDGPLYLPADDVAAALPGQWHATDAAAGWGSWAVLRRTH</sequence>
<dbReference type="Proteomes" id="UP001230654">
    <property type="component" value="Unassembled WGS sequence"/>
</dbReference>
<evidence type="ECO:0000259" key="1">
    <source>
        <dbReference type="Pfam" id="PF08241"/>
    </source>
</evidence>
<comment type="caution">
    <text evidence="2">The sequence shown here is derived from an EMBL/GenBank/DDBJ whole genome shotgun (WGS) entry which is preliminary data.</text>
</comment>
<dbReference type="CDD" id="cd02440">
    <property type="entry name" value="AdoMet_MTases"/>
    <property type="match status" value="1"/>
</dbReference>
<gene>
    <name evidence="2" type="ORF">QF030_000240</name>
</gene>
<dbReference type="InterPro" id="IPR029063">
    <property type="entry name" value="SAM-dependent_MTases_sf"/>
</dbReference>
<dbReference type="RefSeq" id="WP_307160739.1">
    <property type="nucleotide sequence ID" value="NZ_JAUSWV010000001.1"/>
</dbReference>
<keyword evidence="2" id="KW-0489">Methyltransferase</keyword>
<keyword evidence="2" id="KW-0808">Transferase</keyword>
<proteinExistence type="predicted"/>
<reference evidence="2 3" key="1">
    <citation type="submission" date="2023-07" db="EMBL/GenBank/DDBJ databases">
        <title>Comparative genomics of wheat-associated soil bacteria to identify genetic determinants of phenazine resistance.</title>
        <authorList>
            <person name="Mouncey N."/>
        </authorList>
    </citation>
    <scope>NUCLEOTIDE SEQUENCE [LARGE SCALE GENOMIC DNA]</scope>
    <source>
        <strain evidence="2 3">B2I6</strain>
    </source>
</reference>
<evidence type="ECO:0000313" key="3">
    <source>
        <dbReference type="Proteomes" id="UP001230654"/>
    </source>
</evidence>
<dbReference type="GO" id="GO:0008168">
    <property type="term" value="F:methyltransferase activity"/>
    <property type="evidence" value="ECO:0007669"/>
    <property type="project" value="UniProtKB-KW"/>
</dbReference>
<feature type="domain" description="Methyltransferase type 11" evidence="1">
    <location>
        <begin position="87"/>
        <end position="168"/>
    </location>
</feature>
<dbReference type="SUPFAM" id="SSF53335">
    <property type="entry name" value="S-adenosyl-L-methionine-dependent methyltransferases"/>
    <property type="match status" value="1"/>
</dbReference>
<dbReference type="GO" id="GO:0032259">
    <property type="term" value="P:methylation"/>
    <property type="evidence" value="ECO:0007669"/>
    <property type="project" value="UniProtKB-KW"/>
</dbReference>
<evidence type="ECO:0000313" key="2">
    <source>
        <dbReference type="EMBL" id="MDQ0578062.1"/>
    </source>
</evidence>
<dbReference type="Gene3D" id="3.40.50.150">
    <property type="entry name" value="Vaccinia Virus protein VP39"/>
    <property type="match status" value="1"/>
</dbReference>
<dbReference type="EMBL" id="JAUSWV010000001">
    <property type="protein sequence ID" value="MDQ0578062.1"/>
    <property type="molecule type" value="Genomic_DNA"/>
</dbReference>
<organism evidence="2 3">
    <name type="scientific">Streptomyces rishiriensis</name>
    <dbReference type="NCBI Taxonomy" id="68264"/>
    <lineage>
        <taxon>Bacteria</taxon>
        <taxon>Bacillati</taxon>
        <taxon>Actinomycetota</taxon>
        <taxon>Actinomycetes</taxon>
        <taxon>Kitasatosporales</taxon>
        <taxon>Streptomycetaceae</taxon>
        <taxon>Streptomyces</taxon>
    </lineage>
</organism>
<dbReference type="Pfam" id="PF08241">
    <property type="entry name" value="Methyltransf_11"/>
    <property type="match status" value="1"/>
</dbReference>